<dbReference type="GO" id="GO:0005829">
    <property type="term" value="C:cytosol"/>
    <property type="evidence" value="ECO:0007669"/>
    <property type="project" value="TreeGrafter"/>
</dbReference>
<feature type="domain" description="Far11/STRP N-terminal" evidence="1">
    <location>
        <begin position="66"/>
        <end position="334"/>
    </location>
</feature>
<gene>
    <name evidence="3" type="ORF">PUMCH_003696</name>
</gene>
<dbReference type="InterPro" id="IPR040185">
    <property type="entry name" value="Far11/STRP"/>
</dbReference>
<protein>
    <recommendedName>
        <fullName evidence="5">Factor arrest protein 11</fullName>
    </recommendedName>
</protein>
<dbReference type="Proteomes" id="UP001338582">
    <property type="component" value="Chromosome 4"/>
</dbReference>
<dbReference type="PANTHER" id="PTHR13239:SF4">
    <property type="entry name" value="AT25231P"/>
    <property type="match status" value="1"/>
</dbReference>
<name>A0AAX4HCT9_9ASCO</name>
<dbReference type="GO" id="GO:0007010">
    <property type="term" value="P:cytoskeleton organization"/>
    <property type="evidence" value="ECO:0007669"/>
    <property type="project" value="TreeGrafter"/>
</dbReference>
<dbReference type="KEGG" id="asau:88174759"/>
<dbReference type="GeneID" id="88174759"/>
<evidence type="ECO:0008006" key="5">
    <source>
        <dbReference type="Google" id="ProtNLM"/>
    </source>
</evidence>
<evidence type="ECO:0000313" key="3">
    <source>
        <dbReference type="EMBL" id="WPK26345.1"/>
    </source>
</evidence>
<dbReference type="Pfam" id="PF11882">
    <property type="entry name" value="DUF3402"/>
    <property type="match status" value="2"/>
</dbReference>
<dbReference type="EMBL" id="CP138897">
    <property type="protein sequence ID" value="WPK26345.1"/>
    <property type="molecule type" value="Genomic_DNA"/>
</dbReference>
<sequence>MEDQNILIDQLEDKLIDHPQSTGDGEESYQEKLTERASQILSGKWGLPSGANGLDNTSFYNFLLTKPVLHYQYLDYDDLRLELAEWFVSSDLLALPTIEFEEPFDMEDAFRMGFHPSLNLSRQSSQVNHLYYYILGEYKTLEDELQHLNRIELNCARFMAHALFQKVLSLFVSLLQKYITNASDYVSPSNSVDAFGINIQRLATVLYFSITVATLSNDRPASMEKIVFDSCLLEHVTKLIEVWKQYPSNTLKIRSFILLLSKLILFEFGDSAHLTKVENLLNKNTEPQKKGNTVKEALTCSPLEFFSMKEDLHDKYPLSEGLNPQDGQPLERERSEFMALNSHSSSMTNLIEAPRTNKGHTVLGQLPTQTLHISTPVSSPPTTPSDFMSGGEKIRKMYHVHQGMPLIYPYIAQQTVPQAIMEADHLLDTTAKKDYTFEQFYDERMAFMKQERGISDCYSSQTDGKFTTLTSTQMHESDLQRCKTSIERVEKFYSSCAAQLQALVEVLKCVISSNKLDVNLRDLECEVNIEGSFISKFGADPEVSNQVRSALFRKLESFKVKDTTLKAVSRILILLLKWFKTSNILKSFYFGTILVDSHYMTTFMDFISDSFNNNALQRTDDENSSLSSYDILASQNRILNPPIDLPQYDFFNYCLGKTEPPSKVRLLNRVPICRMKHELTPNGERIVNIDEFNRSYCTILTNLFSVTNELLIENMSHRIIMFNETKPTDLMKIILLNFENDFLQKPILEIFKKLTPYQGRKWRASNMDVISRVYLNLRLSLKDDWLCGKDLESDFNSCYDQELALRSLIQFYNMHHYPEQMRCLGLTLAER</sequence>
<dbReference type="InterPro" id="IPR021819">
    <property type="entry name" value="Far11/STRP_C"/>
</dbReference>
<dbReference type="SMART" id="SM01293">
    <property type="entry name" value="DUF3402"/>
    <property type="match status" value="1"/>
</dbReference>
<reference evidence="3 4" key="1">
    <citation type="submission" date="2023-10" db="EMBL/GenBank/DDBJ databases">
        <title>Draft Genome Sequence of Candida saopaulonensis from a very Premature Infant with Sepsis.</title>
        <authorList>
            <person name="Ning Y."/>
            <person name="Dai R."/>
            <person name="Xiao M."/>
            <person name="Xu Y."/>
            <person name="Yan Q."/>
            <person name="Zhang L."/>
        </authorList>
    </citation>
    <scope>NUCLEOTIDE SEQUENCE [LARGE SCALE GENOMIC DNA]</scope>
    <source>
        <strain evidence="3 4">19XY460</strain>
    </source>
</reference>
<organism evidence="3 4">
    <name type="scientific">Australozyma saopauloensis</name>
    <dbReference type="NCBI Taxonomy" id="291208"/>
    <lineage>
        <taxon>Eukaryota</taxon>
        <taxon>Fungi</taxon>
        <taxon>Dikarya</taxon>
        <taxon>Ascomycota</taxon>
        <taxon>Saccharomycotina</taxon>
        <taxon>Pichiomycetes</taxon>
        <taxon>Metschnikowiaceae</taxon>
        <taxon>Australozyma</taxon>
    </lineage>
</organism>
<dbReference type="AlphaFoldDB" id="A0AAX4HCT9"/>
<keyword evidence="4" id="KW-1185">Reference proteome</keyword>
<dbReference type="RefSeq" id="XP_062878726.1">
    <property type="nucleotide sequence ID" value="XM_063022656.1"/>
</dbReference>
<evidence type="ECO:0000259" key="2">
    <source>
        <dbReference type="SMART" id="SM01293"/>
    </source>
</evidence>
<dbReference type="InterPro" id="IPR012486">
    <property type="entry name" value="Far11/STRP_N"/>
</dbReference>
<proteinExistence type="predicted"/>
<dbReference type="PANTHER" id="PTHR13239">
    <property type="entry name" value="PROTEIN REQUIRED FOR HYPHAL ANASTOMOSIS HAM-2"/>
    <property type="match status" value="1"/>
</dbReference>
<evidence type="ECO:0000259" key="1">
    <source>
        <dbReference type="SMART" id="SM01292"/>
    </source>
</evidence>
<dbReference type="Pfam" id="PF07923">
    <property type="entry name" value="N1221"/>
    <property type="match status" value="1"/>
</dbReference>
<accession>A0AAX4HCT9</accession>
<feature type="domain" description="Far11/STRP C-terminal" evidence="2">
    <location>
        <begin position="417"/>
        <end position="831"/>
    </location>
</feature>
<dbReference type="SMART" id="SM01292">
    <property type="entry name" value="N1221"/>
    <property type="match status" value="1"/>
</dbReference>
<evidence type="ECO:0000313" key="4">
    <source>
        <dbReference type="Proteomes" id="UP001338582"/>
    </source>
</evidence>